<feature type="transmembrane region" description="Helical" evidence="7">
    <location>
        <begin position="228"/>
        <end position="254"/>
    </location>
</feature>
<dbReference type="RefSeq" id="WP_167696418.1">
    <property type="nucleotide sequence ID" value="NZ_CP118182.1"/>
</dbReference>
<name>A0A968KWD8_9SPIO</name>
<reference evidence="9" key="1">
    <citation type="submission" date="2020-03" db="EMBL/GenBank/DDBJ databases">
        <title>Spirochaetal bacteria isolated from arthropods constitute a novel genus Entomospira genus novum within the order Spirochaetales.</title>
        <authorList>
            <person name="Grana-Miraglia L."/>
            <person name="Sikutova S."/>
            <person name="Fingerle V."/>
            <person name="Sing A."/>
            <person name="Castillo-Ramirez S."/>
            <person name="Margos G."/>
            <person name="Rudolf I."/>
        </authorList>
    </citation>
    <scope>NUCLEOTIDE SEQUENCE</scope>
    <source>
        <strain evidence="9">BR149</strain>
    </source>
</reference>
<keyword evidence="5 7" id="KW-1133">Transmembrane helix</keyword>
<organism evidence="9 10">
    <name type="scientific">Entomospira culicis</name>
    <dbReference type="NCBI Taxonomy" id="2719989"/>
    <lineage>
        <taxon>Bacteria</taxon>
        <taxon>Pseudomonadati</taxon>
        <taxon>Spirochaetota</taxon>
        <taxon>Spirochaetia</taxon>
        <taxon>Spirochaetales</taxon>
        <taxon>Spirochaetaceae</taxon>
        <taxon>Entomospira</taxon>
    </lineage>
</organism>
<dbReference type="CDD" id="cd06261">
    <property type="entry name" value="TM_PBP2"/>
    <property type="match status" value="1"/>
</dbReference>
<feature type="transmembrane region" description="Helical" evidence="7">
    <location>
        <begin position="12"/>
        <end position="31"/>
    </location>
</feature>
<evidence type="ECO:0000256" key="4">
    <source>
        <dbReference type="ARBA" id="ARBA00022692"/>
    </source>
</evidence>
<keyword evidence="4 7" id="KW-0812">Transmembrane</keyword>
<dbReference type="Gene3D" id="1.10.3720.10">
    <property type="entry name" value="MetI-like"/>
    <property type="match status" value="1"/>
</dbReference>
<accession>A0A968KWD8</accession>
<dbReference type="Proteomes" id="UP000778951">
    <property type="component" value="Unassembled WGS sequence"/>
</dbReference>
<comment type="subcellular location">
    <subcellularLocation>
        <location evidence="1 7">Cell membrane</location>
        <topology evidence="1 7">Multi-pass membrane protein</topology>
    </subcellularLocation>
</comment>
<evidence type="ECO:0000256" key="1">
    <source>
        <dbReference type="ARBA" id="ARBA00004651"/>
    </source>
</evidence>
<evidence type="ECO:0000256" key="2">
    <source>
        <dbReference type="ARBA" id="ARBA00022448"/>
    </source>
</evidence>
<keyword evidence="6 7" id="KW-0472">Membrane</keyword>
<protein>
    <submittedName>
        <fullName evidence="9">ABC transporter permease</fullName>
    </submittedName>
</protein>
<dbReference type="GO" id="GO:0005886">
    <property type="term" value="C:plasma membrane"/>
    <property type="evidence" value="ECO:0007669"/>
    <property type="project" value="UniProtKB-SubCell"/>
</dbReference>
<dbReference type="EMBL" id="JAATLM010000002">
    <property type="protein sequence ID" value="NIZ70148.1"/>
    <property type="molecule type" value="Genomic_DNA"/>
</dbReference>
<keyword evidence="2 7" id="KW-0813">Transport</keyword>
<feature type="transmembrane region" description="Helical" evidence="7">
    <location>
        <begin position="102"/>
        <end position="124"/>
    </location>
</feature>
<evidence type="ECO:0000313" key="10">
    <source>
        <dbReference type="Proteomes" id="UP000778951"/>
    </source>
</evidence>
<feature type="transmembrane region" description="Helical" evidence="7">
    <location>
        <begin position="274"/>
        <end position="300"/>
    </location>
</feature>
<dbReference type="InterPro" id="IPR045621">
    <property type="entry name" value="BPD_transp_1_N"/>
</dbReference>
<comment type="caution">
    <text evidence="9">The sequence shown here is derived from an EMBL/GenBank/DDBJ whole genome shotgun (WGS) entry which is preliminary data.</text>
</comment>
<keyword evidence="3" id="KW-1003">Cell membrane</keyword>
<evidence type="ECO:0000259" key="8">
    <source>
        <dbReference type="PROSITE" id="PS50928"/>
    </source>
</evidence>
<proteinExistence type="inferred from homology"/>
<gene>
    <name evidence="9" type="ORF">HCT48_08000</name>
</gene>
<feature type="domain" description="ABC transmembrane type-1" evidence="8">
    <location>
        <begin position="96"/>
        <end position="293"/>
    </location>
</feature>
<dbReference type="InterPro" id="IPR035906">
    <property type="entry name" value="MetI-like_sf"/>
</dbReference>
<dbReference type="InterPro" id="IPR000515">
    <property type="entry name" value="MetI-like"/>
</dbReference>
<dbReference type="Pfam" id="PF19300">
    <property type="entry name" value="BPD_transp_1_N"/>
    <property type="match status" value="1"/>
</dbReference>
<dbReference type="AlphaFoldDB" id="A0A968KWD8"/>
<evidence type="ECO:0000256" key="5">
    <source>
        <dbReference type="ARBA" id="ARBA00022989"/>
    </source>
</evidence>
<sequence>MKIGKILTQLLWSLAVLFVVVSATFFLLQILPGDPVKMMMGERVNPEVLAQIREQMGLNKPLIEQYIDFWQKIFQLDFGRSYQLKMPVTDLVAEASVVTLKLAFYSIIIAVVGGLLIGVTAAIYRGTWVDNLLMSFAVLNISTPSFWFALMLQLIFGLWLGWLPISGYRTPMHFVLPAFALGLRYMASLARLTRTSMLEVLSSEYLLAAKAKGVGNLRLIWVHAFGNALLPIMTFIGGSLADMLAGAMLIEQIFGLPGVGRLTISSLLGRDLPLLQATVIYLTVISVGIYLLVDWLAMFIDPRVRMKGVRDEG</sequence>
<dbReference type="PROSITE" id="PS50928">
    <property type="entry name" value="ABC_TM1"/>
    <property type="match status" value="1"/>
</dbReference>
<evidence type="ECO:0000313" key="9">
    <source>
        <dbReference type="EMBL" id="NIZ70148.1"/>
    </source>
</evidence>
<evidence type="ECO:0000256" key="7">
    <source>
        <dbReference type="RuleBase" id="RU363032"/>
    </source>
</evidence>
<dbReference type="PANTHER" id="PTHR43163">
    <property type="entry name" value="DIPEPTIDE TRANSPORT SYSTEM PERMEASE PROTEIN DPPB-RELATED"/>
    <property type="match status" value="1"/>
</dbReference>
<dbReference type="PANTHER" id="PTHR43163:SF6">
    <property type="entry name" value="DIPEPTIDE TRANSPORT SYSTEM PERMEASE PROTEIN DPPB-RELATED"/>
    <property type="match status" value="1"/>
</dbReference>
<evidence type="ECO:0000256" key="3">
    <source>
        <dbReference type="ARBA" id="ARBA00022475"/>
    </source>
</evidence>
<dbReference type="SUPFAM" id="SSF161098">
    <property type="entry name" value="MetI-like"/>
    <property type="match status" value="1"/>
</dbReference>
<evidence type="ECO:0000256" key="6">
    <source>
        <dbReference type="ARBA" id="ARBA00023136"/>
    </source>
</evidence>
<keyword evidence="10" id="KW-1185">Reference proteome</keyword>
<feature type="transmembrane region" description="Helical" evidence="7">
    <location>
        <begin position="136"/>
        <end position="162"/>
    </location>
</feature>
<dbReference type="GO" id="GO:0055085">
    <property type="term" value="P:transmembrane transport"/>
    <property type="evidence" value="ECO:0007669"/>
    <property type="project" value="InterPro"/>
</dbReference>
<comment type="similarity">
    <text evidence="7">Belongs to the binding-protein-dependent transport system permease family.</text>
</comment>
<dbReference type="Pfam" id="PF00528">
    <property type="entry name" value="BPD_transp_1"/>
    <property type="match status" value="1"/>
</dbReference>